<dbReference type="Proteomes" id="UP000654370">
    <property type="component" value="Unassembled WGS sequence"/>
</dbReference>
<name>A0A8H7U8E2_MORIS</name>
<gene>
    <name evidence="2" type="ORF">INT43_004508</name>
</gene>
<organism evidence="2 3">
    <name type="scientific">Mortierella isabellina</name>
    <name type="common">Filamentous fungus</name>
    <name type="synonym">Umbelopsis isabellina</name>
    <dbReference type="NCBI Taxonomy" id="91625"/>
    <lineage>
        <taxon>Eukaryota</taxon>
        <taxon>Fungi</taxon>
        <taxon>Fungi incertae sedis</taxon>
        <taxon>Mucoromycota</taxon>
        <taxon>Mucoromycotina</taxon>
        <taxon>Umbelopsidomycetes</taxon>
        <taxon>Umbelopsidales</taxon>
        <taxon>Umbelopsidaceae</taxon>
        <taxon>Umbelopsis</taxon>
    </lineage>
</organism>
<feature type="chain" id="PRO_5034954869" description="Secreted protein" evidence="1">
    <location>
        <begin position="18"/>
        <end position="198"/>
    </location>
</feature>
<feature type="signal peptide" evidence="1">
    <location>
        <begin position="1"/>
        <end position="17"/>
    </location>
</feature>
<dbReference type="OrthoDB" id="2276720at2759"/>
<sequence length="198" mass="20621">MRLIVLVIACAVNLVVAQVQAPDGSFNVTNPIQGGTFVSGKTLPIVYDLLDNPIALELNVYLVPSDSTNGNSSEITIKQNADISEDASSMHSQNNETYWEHTINFPLPSTLAAGAYNVVFQDVLSHTNTTVPIMINAVPASSSAASMPSASATSVSSTAGASSSLATTSTPPQSSTANQVAFTWLHTAAYLFMAAALV</sequence>
<evidence type="ECO:0000313" key="3">
    <source>
        <dbReference type="Proteomes" id="UP000654370"/>
    </source>
</evidence>
<evidence type="ECO:0008006" key="4">
    <source>
        <dbReference type="Google" id="ProtNLM"/>
    </source>
</evidence>
<dbReference type="EMBL" id="JAEPQZ010000015">
    <property type="protein sequence ID" value="KAG2173135.1"/>
    <property type="molecule type" value="Genomic_DNA"/>
</dbReference>
<keyword evidence="3" id="KW-1185">Reference proteome</keyword>
<comment type="caution">
    <text evidence="2">The sequence shown here is derived from an EMBL/GenBank/DDBJ whole genome shotgun (WGS) entry which is preliminary data.</text>
</comment>
<dbReference type="AlphaFoldDB" id="A0A8H7U8E2"/>
<evidence type="ECO:0000256" key="1">
    <source>
        <dbReference type="SAM" id="SignalP"/>
    </source>
</evidence>
<reference evidence="2" key="1">
    <citation type="submission" date="2020-12" db="EMBL/GenBank/DDBJ databases">
        <title>Metabolic potential, ecology and presence of endohyphal bacteria is reflected in genomic diversity of Mucoromycotina.</title>
        <authorList>
            <person name="Muszewska A."/>
            <person name="Okrasinska A."/>
            <person name="Steczkiewicz K."/>
            <person name="Drgas O."/>
            <person name="Orlowska M."/>
            <person name="Perlinska-Lenart U."/>
            <person name="Aleksandrzak-Piekarczyk T."/>
            <person name="Szatraj K."/>
            <person name="Zielenkiewicz U."/>
            <person name="Pilsyk S."/>
            <person name="Malc E."/>
            <person name="Mieczkowski P."/>
            <person name="Kruszewska J.S."/>
            <person name="Biernat P."/>
            <person name="Pawlowska J."/>
        </authorList>
    </citation>
    <scope>NUCLEOTIDE SEQUENCE</scope>
    <source>
        <strain evidence="2">WA0000067209</strain>
    </source>
</reference>
<protein>
    <recommendedName>
        <fullName evidence="4">Secreted protein</fullName>
    </recommendedName>
</protein>
<feature type="non-terminal residue" evidence="2">
    <location>
        <position position="1"/>
    </location>
</feature>
<evidence type="ECO:0000313" key="2">
    <source>
        <dbReference type="EMBL" id="KAG2173135.1"/>
    </source>
</evidence>
<keyword evidence="1" id="KW-0732">Signal</keyword>
<proteinExistence type="predicted"/>
<accession>A0A8H7U8E2</accession>